<evidence type="ECO:0000313" key="1">
    <source>
        <dbReference type="EMBL" id="JAH82358.1"/>
    </source>
</evidence>
<proteinExistence type="predicted"/>
<sequence length="24" mass="2827">MTNVVTQSRQLPSQLARQCPRINW</sequence>
<name>A0A0E9VYP4_ANGAN</name>
<organism evidence="1">
    <name type="scientific">Anguilla anguilla</name>
    <name type="common">European freshwater eel</name>
    <name type="synonym">Muraena anguilla</name>
    <dbReference type="NCBI Taxonomy" id="7936"/>
    <lineage>
        <taxon>Eukaryota</taxon>
        <taxon>Metazoa</taxon>
        <taxon>Chordata</taxon>
        <taxon>Craniata</taxon>
        <taxon>Vertebrata</taxon>
        <taxon>Euteleostomi</taxon>
        <taxon>Actinopterygii</taxon>
        <taxon>Neopterygii</taxon>
        <taxon>Teleostei</taxon>
        <taxon>Anguilliformes</taxon>
        <taxon>Anguillidae</taxon>
        <taxon>Anguilla</taxon>
    </lineage>
</organism>
<protein>
    <submittedName>
        <fullName evidence="1">Uncharacterized protein</fullName>
    </submittedName>
</protein>
<reference evidence="1" key="1">
    <citation type="submission" date="2014-11" db="EMBL/GenBank/DDBJ databases">
        <authorList>
            <person name="Amaro Gonzalez C."/>
        </authorList>
    </citation>
    <scope>NUCLEOTIDE SEQUENCE</scope>
</reference>
<reference evidence="1" key="2">
    <citation type="journal article" date="2015" name="Fish Shellfish Immunol.">
        <title>Early steps in the European eel (Anguilla anguilla)-Vibrio vulnificus interaction in the gills: Role of the RtxA13 toxin.</title>
        <authorList>
            <person name="Callol A."/>
            <person name="Pajuelo D."/>
            <person name="Ebbesson L."/>
            <person name="Teles M."/>
            <person name="MacKenzie S."/>
            <person name="Amaro C."/>
        </authorList>
    </citation>
    <scope>NUCLEOTIDE SEQUENCE</scope>
</reference>
<accession>A0A0E9VYP4</accession>
<dbReference type="EMBL" id="GBXM01026219">
    <property type="protein sequence ID" value="JAH82358.1"/>
    <property type="molecule type" value="Transcribed_RNA"/>
</dbReference>
<dbReference type="AlphaFoldDB" id="A0A0E9VYP4"/>